<dbReference type="AlphaFoldDB" id="A0A4V4HUW0"/>
<dbReference type="Proteomes" id="UP000308671">
    <property type="component" value="Unassembled WGS sequence"/>
</dbReference>
<dbReference type="Pfam" id="PF06985">
    <property type="entry name" value="HET"/>
    <property type="match status" value="1"/>
</dbReference>
<keyword evidence="3" id="KW-1185">Reference proteome</keyword>
<evidence type="ECO:0000313" key="2">
    <source>
        <dbReference type="EMBL" id="THV50856.1"/>
    </source>
</evidence>
<dbReference type="OrthoDB" id="2958217at2759"/>
<evidence type="ECO:0000259" key="1">
    <source>
        <dbReference type="Pfam" id="PF06985"/>
    </source>
</evidence>
<name>A0A4V4HUW0_9HELO</name>
<feature type="domain" description="Heterokaryon incompatibility" evidence="1">
    <location>
        <begin position="210"/>
        <end position="334"/>
    </location>
</feature>
<proteinExistence type="predicted"/>
<accession>A0A4V4HUW0</accession>
<protein>
    <recommendedName>
        <fullName evidence="1">Heterokaryon incompatibility domain-containing protein</fullName>
    </recommendedName>
</protein>
<gene>
    <name evidence="2" type="ORF">BGAL_0133g00140</name>
</gene>
<reference evidence="2 3" key="1">
    <citation type="submission" date="2017-12" db="EMBL/GenBank/DDBJ databases">
        <title>Comparative genomics of Botrytis spp.</title>
        <authorList>
            <person name="Valero-Jimenez C.A."/>
            <person name="Tapia P."/>
            <person name="Veloso J."/>
            <person name="Silva-Moreno E."/>
            <person name="Staats M."/>
            <person name="Valdes J.H."/>
            <person name="Van Kan J.A.L."/>
        </authorList>
    </citation>
    <scope>NUCLEOTIDE SEQUENCE [LARGE SCALE GENOMIC DNA]</scope>
    <source>
        <strain evidence="2 3">MUCL435</strain>
    </source>
</reference>
<organism evidence="2 3">
    <name type="scientific">Botrytis galanthina</name>
    <dbReference type="NCBI Taxonomy" id="278940"/>
    <lineage>
        <taxon>Eukaryota</taxon>
        <taxon>Fungi</taxon>
        <taxon>Dikarya</taxon>
        <taxon>Ascomycota</taxon>
        <taxon>Pezizomycotina</taxon>
        <taxon>Leotiomycetes</taxon>
        <taxon>Helotiales</taxon>
        <taxon>Sclerotiniaceae</taxon>
        <taxon>Botrytis</taxon>
    </lineage>
</organism>
<sequence>MSFEDESLCSDCQQVGWKDLVERPLDPEFNRKRVYYETARGPLGRLIRTMEKSHEQLKGSKCRGCRILSIIKNDDGEEWEGRQFNVRHLEVTTLESQVLLYPPTCQGSLTLLQIGSWHTSFDNETGWGWSYGQGKRYIALFGPGEDPAPFKIPCFIEDFSWMQNAISECCQRHASCLSIHSLLVPGLLVIDCLAGSSTLSIVSAPKSCQYVALSYLWGGAQDTSTEVAAVIKDAIKVTVKLGMRFLWVDKYCIPQNSEKHRLIHSMDRIYSQAYVTIIAAAGKSAADGLPGISTISRVAQMETEIGECISLELPSILDSTRASIWVQRGWTYQEGLLSTRCLVFTDRGVLYHCRERYTEESVQQLVSSNTAAFMNNWSFLSRYFVTKETKEINYYALQVLIAEYTRRDLSYPRDSLDAFLGVLAEYERKNPALVSPCSEVPLLLRSGSRTISLPSHIWGLPLREGVPMLDWYHIEPPKRRRPGFPTWSWSGWEGGIEFGDKPFVVDYGYGTTESEYAPISVEIPDNFTDYCDQGKKRLHVTGAVFELKFATQKQARSIIDGTQQLQNTGELPNLDVRTSHHHCVFEVSPGIFAVIRSNMDIEPKVGDQTFGLFVTIEVRESFYIRSIIVLRKGDQSFTRIGCITVADVWKRKFVNIKGTPIDEEILPSNIKDNILFGQECTRQRICLE</sequence>
<evidence type="ECO:0000313" key="3">
    <source>
        <dbReference type="Proteomes" id="UP000308671"/>
    </source>
</evidence>
<dbReference type="EMBL" id="PQXL01000133">
    <property type="protein sequence ID" value="THV50856.1"/>
    <property type="molecule type" value="Genomic_DNA"/>
</dbReference>
<comment type="caution">
    <text evidence="2">The sequence shown here is derived from an EMBL/GenBank/DDBJ whole genome shotgun (WGS) entry which is preliminary data.</text>
</comment>
<dbReference type="InterPro" id="IPR010730">
    <property type="entry name" value="HET"/>
</dbReference>
<dbReference type="PANTHER" id="PTHR33112:SF1">
    <property type="entry name" value="HETEROKARYON INCOMPATIBILITY DOMAIN-CONTAINING PROTEIN"/>
    <property type="match status" value="1"/>
</dbReference>
<dbReference type="PANTHER" id="PTHR33112">
    <property type="entry name" value="DOMAIN PROTEIN, PUTATIVE-RELATED"/>
    <property type="match status" value="1"/>
</dbReference>